<keyword evidence="6" id="KW-1185">Reference proteome</keyword>
<gene>
    <name evidence="5" type="ORF">CC80DRAFT_503375</name>
</gene>
<dbReference type="InterPro" id="IPR032466">
    <property type="entry name" value="Metal_Hydrolase"/>
</dbReference>
<dbReference type="Proteomes" id="UP000800035">
    <property type="component" value="Unassembled WGS sequence"/>
</dbReference>
<dbReference type="InterPro" id="IPR001365">
    <property type="entry name" value="A_deaminase_dom"/>
</dbReference>
<name>A0A6A5U4A4_9PLEO</name>
<proteinExistence type="predicted"/>
<dbReference type="GO" id="GO:0046103">
    <property type="term" value="P:inosine biosynthetic process"/>
    <property type="evidence" value="ECO:0007669"/>
    <property type="project" value="TreeGrafter"/>
</dbReference>
<comment type="cofactor">
    <cofactor evidence="1">
        <name>Zn(2+)</name>
        <dbReference type="ChEBI" id="CHEBI:29105"/>
    </cofactor>
</comment>
<dbReference type="OrthoDB" id="7202371at2759"/>
<dbReference type="PANTHER" id="PTHR11409:SF37">
    <property type="entry name" value="ADENOSINE DEAMINASE DOMAIN-CONTAINING PROTEIN"/>
    <property type="match status" value="1"/>
</dbReference>
<evidence type="ECO:0000256" key="3">
    <source>
        <dbReference type="ARBA" id="ARBA00022801"/>
    </source>
</evidence>
<feature type="domain" description="Adenosine deaminase" evidence="4">
    <location>
        <begin position="285"/>
        <end position="606"/>
    </location>
</feature>
<accession>A0A6A5U4A4</accession>
<keyword evidence="2" id="KW-0479">Metal-binding</keyword>
<sequence length="685" mass="78414">MIYEVKKHIPPTDEAEKKKTTNQELFDKHLFAVDKGASERKTTKEKEIAVLVENQALQDFKSRRAALVNAEVDHGWDRDARKGASETEKKAAFIVRELREFERDCPGVFGNIASEAIPPSTARDMGGQFLTNKERIETKSKLFEIAWEAPKGALLHLHFNAELSPETLLEQARKMSNMFVWCTVPLLTTEDLSKAEMMFKVLPEKTESQNIFSTDYKGGGDSWKHEAFNNQVWMKWREFMADFEVKFPKMPRRPKNNNPAKHCANSASLELNAAENWILQKMVLSEAEAYHPTQTVNGVWARFNQATRCFKGLVNYRKVYEWYINEAIDQMIKEKVMYAELRPMLMDKFIPSDDGTQKILNREQMELIEKCITKKKEQLVDAKKGHLFPFGLKIIYCTPRSIPKPMMRSEMLDCISLKRDFPNLICGFDLVGAEDRKNHIGFYGEELVAFQELCRENKVDIPFLFHAGETLLDTGGSKDPHNSNLFDAVALNSKRIGHGFSLLKHADLVEHFKPRNGNPGICVELCPISNELLHLCRNIKEHPYPELLAAGVPCTVNSDNPSLFSNSMAHEFYQIMVGSPSISLHSWKQLALWSLEYSCLNDEEKTEGKKIFLAAWEEFCAWVVKEFDEYFEDDVVETPPTTVLLPGNGDTKQYTTRTEKTTVRKLKKTEVAELYGVSPDSVPVW</sequence>
<keyword evidence="3" id="KW-0378">Hydrolase</keyword>
<dbReference type="SUPFAM" id="SSF51556">
    <property type="entry name" value="Metallo-dependent hydrolases"/>
    <property type="match status" value="1"/>
</dbReference>
<evidence type="ECO:0000256" key="1">
    <source>
        <dbReference type="ARBA" id="ARBA00001947"/>
    </source>
</evidence>
<dbReference type="GO" id="GO:0006154">
    <property type="term" value="P:adenosine catabolic process"/>
    <property type="evidence" value="ECO:0007669"/>
    <property type="project" value="TreeGrafter"/>
</dbReference>
<evidence type="ECO:0000259" key="4">
    <source>
        <dbReference type="Pfam" id="PF00962"/>
    </source>
</evidence>
<dbReference type="GO" id="GO:0004000">
    <property type="term" value="F:adenosine deaminase activity"/>
    <property type="evidence" value="ECO:0007669"/>
    <property type="project" value="TreeGrafter"/>
</dbReference>
<organism evidence="5 6">
    <name type="scientific">Byssothecium circinans</name>
    <dbReference type="NCBI Taxonomy" id="147558"/>
    <lineage>
        <taxon>Eukaryota</taxon>
        <taxon>Fungi</taxon>
        <taxon>Dikarya</taxon>
        <taxon>Ascomycota</taxon>
        <taxon>Pezizomycotina</taxon>
        <taxon>Dothideomycetes</taxon>
        <taxon>Pleosporomycetidae</taxon>
        <taxon>Pleosporales</taxon>
        <taxon>Massarineae</taxon>
        <taxon>Massarinaceae</taxon>
        <taxon>Byssothecium</taxon>
    </lineage>
</organism>
<dbReference type="PANTHER" id="PTHR11409">
    <property type="entry name" value="ADENOSINE DEAMINASE"/>
    <property type="match status" value="1"/>
</dbReference>
<dbReference type="Gene3D" id="3.20.20.140">
    <property type="entry name" value="Metal-dependent hydrolases"/>
    <property type="match status" value="1"/>
</dbReference>
<dbReference type="AlphaFoldDB" id="A0A6A5U4A4"/>
<evidence type="ECO:0000256" key="2">
    <source>
        <dbReference type="ARBA" id="ARBA00022723"/>
    </source>
</evidence>
<evidence type="ECO:0000313" key="6">
    <source>
        <dbReference type="Proteomes" id="UP000800035"/>
    </source>
</evidence>
<evidence type="ECO:0000313" key="5">
    <source>
        <dbReference type="EMBL" id="KAF1957816.1"/>
    </source>
</evidence>
<dbReference type="GO" id="GO:0046872">
    <property type="term" value="F:metal ion binding"/>
    <property type="evidence" value="ECO:0007669"/>
    <property type="project" value="UniProtKB-KW"/>
</dbReference>
<dbReference type="InterPro" id="IPR006330">
    <property type="entry name" value="Ado/ade_deaminase"/>
</dbReference>
<dbReference type="Pfam" id="PF00962">
    <property type="entry name" value="A_deaminase"/>
    <property type="match status" value="1"/>
</dbReference>
<dbReference type="EMBL" id="ML976988">
    <property type="protein sequence ID" value="KAF1957816.1"/>
    <property type="molecule type" value="Genomic_DNA"/>
</dbReference>
<reference evidence="5" key="1">
    <citation type="journal article" date="2020" name="Stud. Mycol.">
        <title>101 Dothideomycetes genomes: a test case for predicting lifestyles and emergence of pathogens.</title>
        <authorList>
            <person name="Haridas S."/>
            <person name="Albert R."/>
            <person name="Binder M."/>
            <person name="Bloem J."/>
            <person name="Labutti K."/>
            <person name="Salamov A."/>
            <person name="Andreopoulos B."/>
            <person name="Baker S."/>
            <person name="Barry K."/>
            <person name="Bills G."/>
            <person name="Bluhm B."/>
            <person name="Cannon C."/>
            <person name="Castanera R."/>
            <person name="Culley D."/>
            <person name="Daum C."/>
            <person name="Ezra D."/>
            <person name="Gonzalez J."/>
            <person name="Henrissat B."/>
            <person name="Kuo A."/>
            <person name="Liang C."/>
            <person name="Lipzen A."/>
            <person name="Lutzoni F."/>
            <person name="Magnuson J."/>
            <person name="Mondo S."/>
            <person name="Nolan M."/>
            <person name="Ohm R."/>
            <person name="Pangilinan J."/>
            <person name="Park H.-J."/>
            <person name="Ramirez L."/>
            <person name="Alfaro M."/>
            <person name="Sun H."/>
            <person name="Tritt A."/>
            <person name="Yoshinaga Y."/>
            <person name="Zwiers L.-H."/>
            <person name="Turgeon B."/>
            <person name="Goodwin S."/>
            <person name="Spatafora J."/>
            <person name="Crous P."/>
            <person name="Grigoriev I."/>
        </authorList>
    </citation>
    <scope>NUCLEOTIDE SEQUENCE</scope>
    <source>
        <strain evidence="5">CBS 675.92</strain>
    </source>
</reference>
<protein>
    <submittedName>
        <fullName evidence="5">Cat eye syndrome critical region protein 1</fullName>
    </submittedName>
</protein>